<name>A0A6N9Z6R3_9BIFI</name>
<proteinExistence type="predicted"/>
<feature type="region of interest" description="Disordered" evidence="1">
    <location>
        <begin position="83"/>
        <end position="116"/>
    </location>
</feature>
<accession>A0A6N9Z6R3</accession>
<dbReference type="Proteomes" id="UP000469194">
    <property type="component" value="Unassembled WGS sequence"/>
</dbReference>
<comment type="caution">
    <text evidence="2">The sequence shown here is derived from an EMBL/GenBank/DDBJ whole genome shotgun (WGS) entry which is preliminary data.</text>
</comment>
<feature type="compositionally biased region" description="Basic and acidic residues" evidence="1">
    <location>
        <begin position="83"/>
        <end position="96"/>
    </location>
</feature>
<keyword evidence="3" id="KW-1185">Reference proteome</keyword>
<feature type="compositionally biased region" description="Gly residues" evidence="1">
    <location>
        <begin position="106"/>
        <end position="116"/>
    </location>
</feature>
<dbReference type="InterPro" id="IPR010982">
    <property type="entry name" value="Lambda_DNA-bd_dom_sf"/>
</dbReference>
<evidence type="ECO:0000313" key="2">
    <source>
        <dbReference type="EMBL" id="NEG89815.1"/>
    </source>
</evidence>
<evidence type="ECO:0000256" key="1">
    <source>
        <dbReference type="SAM" id="MobiDB-lite"/>
    </source>
</evidence>
<sequence>MMVDPRDDFRREFSLFNQRLDQLLKEEGTSHGGFAAMIGLHASEVTSRFTYRTAWKVRDVKRCAMLLDVSVDYLLGLSDVPSRLDENVRPKTDGDQPKISSFGFLDGFGGDDGQAA</sequence>
<organism evidence="2 3">
    <name type="scientific">Bifidobacterium aerophilum</name>
    <dbReference type="NCBI Taxonomy" id="1798155"/>
    <lineage>
        <taxon>Bacteria</taxon>
        <taxon>Bacillati</taxon>
        <taxon>Actinomycetota</taxon>
        <taxon>Actinomycetes</taxon>
        <taxon>Bifidobacteriales</taxon>
        <taxon>Bifidobacteriaceae</taxon>
        <taxon>Bifidobacterium</taxon>
    </lineage>
</organism>
<evidence type="ECO:0008006" key="4">
    <source>
        <dbReference type="Google" id="ProtNLM"/>
    </source>
</evidence>
<dbReference type="RefSeq" id="WP_163231471.1">
    <property type="nucleotide sequence ID" value="NZ_WHZW01000014.1"/>
</dbReference>
<dbReference type="Gene3D" id="1.10.260.40">
    <property type="entry name" value="lambda repressor-like DNA-binding domains"/>
    <property type="match status" value="1"/>
</dbReference>
<dbReference type="GO" id="GO:0003677">
    <property type="term" value="F:DNA binding"/>
    <property type="evidence" value="ECO:0007669"/>
    <property type="project" value="InterPro"/>
</dbReference>
<reference evidence="2 3" key="1">
    <citation type="submission" date="2019-10" db="EMBL/GenBank/DDBJ databases">
        <title>Bifidobacterium from non-human primates.</title>
        <authorList>
            <person name="Modesto M."/>
        </authorList>
    </citation>
    <scope>NUCLEOTIDE SEQUENCE [LARGE SCALE GENOMIC DNA]</scope>
    <source>
        <strain evidence="2 3">TRE17</strain>
    </source>
</reference>
<protein>
    <recommendedName>
        <fullName evidence="4">XRE family transcriptional regulator</fullName>
    </recommendedName>
</protein>
<gene>
    <name evidence="2" type="ORF">GFD25_07445</name>
</gene>
<dbReference type="EMBL" id="WHZW01000014">
    <property type="protein sequence ID" value="NEG89815.1"/>
    <property type="molecule type" value="Genomic_DNA"/>
</dbReference>
<evidence type="ECO:0000313" key="3">
    <source>
        <dbReference type="Proteomes" id="UP000469194"/>
    </source>
</evidence>
<dbReference type="SUPFAM" id="SSF47413">
    <property type="entry name" value="lambda repressor-like DNA-binding domains"/>
    <property type="match status" value="1"/>
</dbReference>
<dbReference type="AlphaFoldDB" id="A0A6N9Z6R3"/>